<dbReference type="Proteomes" id="UP000281955">
    <property type="component" value="Unassembled WGS sequence"/>
</dbReference>
<dbReference type="RefSeq" id="WP_121193079.1">
    <property type="nucleotide sequence ID" value="NZ_RBWV01000011.1"/>
</dbReference>
<dbReference type="EMBL" id="RBWV01000011">
    <property type="protein sequence ID" value="RKS75275.1"/>
    <property type="molecule type" value="Genomic_DNA"/>
</dbReference>
<comment type="caution">
    <text evidence="1">The sequence shown here is derived from an EMBL/GenBank/DDBJ whole genome shotgun (WGS) entry which is preliminary data.</text>
</comment>
<proteinExistence type="predicted"/>
<dbReference type="SUPFAM" id="SSF142906">
    <property type="entry name" value="YjbR-like"/>
    <property type="match status" value="1"/>
</dbReference>
<sequence length="128" mass="13949">MVTVEQVRAVALSLPQAYEALVRDRVKFRVGRIVFATLSRDETVLGFGFPEPERESMVATRPEVFLLPPASDMRYSWLCARMAALEPEETAELLVGAWELCVPKTVAAEFSSGRGAAGPRPGSGRIGP</sequence>
<keyword evidence="2" id="KW-1185">Reference proteome</keyword>
<evidence type="ECO:0000313" key="2">
    <source>
        <dbReference type="Proteomes" id="UP000281955"/>
    </source>
</evidence>
<dbReference type="InParanoid" id="A0A420XPV3"/>
<gene>
    <name evidence="1" type="ORF">CLV35_1734</name>
</gene>
<name>A0A420XPV3_9ACTN</name>
<dbReference type="InterPro" id="IPR058532">
    <property type="entry name" value="YjbR/MT2646/Rv2570-like"/>
</dbReference>
<reference evidence="1 2" key="1">
    <citation type="submission" date="2018-10" db="EMBL/GenBank/DDBJ databases">
        <title>Genomic Encyclopedia of Archaeal and Bacterial Type Strains, Phase II (KMG-II): from individual species to whole genera.</title>
        <authorList>
            <person name="Goeker M."/>
        </authorList>
    </citation>
    <scope>NUCLEOTIDE SEQUENCE [LARGE SCALE GENOMIC DNA]</scope>
    <source>
        <strain evidence="1 2">RP-AC37</strain>
    </source>
</reference>
<dbReference type="Pfam" id="PF04237">
    <property type="entry name" value="YjbR"/>
    <property type="match status" value="1"/>
</dbReference>
<protein>
    <recommendedName>
        <fullName evidence="3">YjbR protein</fullName>
    </recommendedName>
</protein>
<evidence type="ECO:0008006" key="3">
    <source>
        <dbReference type="Google" id="ProtNLM"/>
    </source>
</evidence>
<dbReference type="OrthoDB" id="6167040at2"/>
<organism evidence="1 2">
    <name type="scientific">Motilibacter peucedani</name>
    <dbReference type="NCBI Taxonomy" id="598650"/>
    <lineage>
        <taxon>Bacteria</taxon>
        <taxon>Bacillati</taxon>
        <taxon>Actinomycetota</taxon>
        <taxon>Actinomycetes</taxon>
        <taxon>Motilibacterales</taxon>
        <taxon>Motilibacteraceae</taxon>
        <taxon>Motilibacter</taxon>
    </lineage>
</organism>
<dbReference type="AlphaFoldDB" id="A0A420XPV3"/>
<dbReference type="InterPro" id="IPR038056">
    <property type="entry name" value="YjbR-like_sf"/>
</dbReference>
<accession>A0A420XPV3</accession>
<evidence type="ECO:0000313" key="1">
    <source>
        <dbReference type="EMBL" id="RKS75275.1"/>
    </source>
</evidence>